<reference evidence="3" key="1">
    <citation type="journal article" date="2011" name="Proc. Natl. Acad. Sci. U.S.A.">
        <title>Obligate biotrophy features unraveled by the genomic analysis of rust fungi.</title>
        <authorList>
            <person name="Duplessis S."/>
            <person name="Cuomo C.A."/>
            <person name="Lin Y.-C."/>
            <person name="Aerts A."/>
            <person name="Tisserant E."/>
            <person name="Veneault-Fourrey C."/>
            <person name="Joly D.L."/>
            <person name="Hacquard S."/>
            <person name="Amselem J."/>
            <person name="Cantarel B.L."/>
            <person name="Chiu R."/>
            <person name="Coutinho P.M."/>
            <person name="Feau N."/>
            <person name="Field M."/>
            <person name="Frey P."/>
            <person name="Gelhaye E."/>
            <person name="Goldberg J."/>
            <person name="Grabherr M.G."/>
            <person name="Kodira C.D."/>
            <person name="Kohler A."/>
            <person name="Kuees U."/>
            <person name="Lindquist E.A."/>
            <person name="Lucas S.M."/>
            <person name="Mago R."/>
            <person name="Mauceli E."/>
            <person name="Morin E."/>
            <person name="Murat C."/>
            <person name="Pangilinan J.L."/>
            <person name="Park R."/>
            <person name="Pearson M."/>
            <person name="Quesneville H."/>
            <person name="Rouhier N."/>
            <person name="Sakthikumar S."/>
            <person name="Salamov A.A."/>
            <person name="Schmutz J."/>
            <person name="Selles B."/>
            <person name="Shapiro H."/>
            <person name="Tanguay P."/>
            <person name="Tuskan G.A."/>
            <person name="Henrissat B."/>
            <person name="Van de Peer Y."/>
            <person name="Rouze P."/>
            <person name="Ellis J.G."/>
            <person name="Dodds P.N."/>
            <person name="Schein J.E."/>
            <person name="Zhong S."/>
            <person name="Hamelin R.C."/>
            <person name="Grigoriev I.V."/>
            <person name="Szabo L.J."/>
            <person name="Martin F."/>
        </authorList>
    </citation>
    <scope>NUCLEOTIDE SEQUENCE [LARGE SCALE GENOMIC DNA]</scope>
    <source>
        <strain evidence="3">98AG31 / pathotype 3-4-7</strain>
    </source>
</reference>
<dbReference type="Proteomes" id="UP000001072">
    <property type="component" value="Unassembled WGS sequence"/>
</dbReference>
<organism evidence="3">
    <name type="scientific">Melampsora larici-populina (strain 98AG31 / pathotype 3-4-7)</name>
    <name type="common">Poplar leaf rust fungus</name>
    <dbReference type="NCBI Taxonomy" id="747676"/>
    <lineage>
        <taxon>Eukaryota</taxon>
        <taxon>Fungi</taxon>
        <taxon>Dikarya</taxon>
        <taxon>Basidiomycota</taxon>
        <taxon>Pucciniomycotina</taxon>
        <taxon>Pucciniomycetes</taxon>
        <taxon>Pucciniales</taxon>
        <taxon>Melampsoraceae</taxon>
        <taxon>Melampsora</taxon>
    </lineage>
</organism>
<feature type="compositionally biased region" description="Low complexity" evidence="1">
    <location>
        <begin position="11"/>
        <end position="37"/>
    </location>
</feature>
<keyword evidence="3" id="KW-1185">Reference proteome</keyword>
<dbReference type="KEGG" id="mlr:MELLADRAFT_108539"/>
<dbReference type="HOGENOM" id="CLU_1525495_0_0_1"/>
<name>F4RTE9_MELLP</name>
<protein>
    <submittedName>
        <fullName evidence="2">Uncharacterized protein</fullName>
    </submittedName>
</protein>
<dbReference type="EMBL" id="GL883119">
    <property type="protein sequence ID" value="EGG04351.1"/>
    <property type="molecule type" value="Genomic_DNA"/>
</dbReference>
<evidence type="ECO:0000313" key="3">
    <source>
        <dbReference type="Proteomes" id="UP000001072"/>
    </source>
</evidence>
<sequence length="176" mass="19766">MRRTPPVTRNRGSQQGSPSQRGSPSFRGSSRGSRGQGNTQTSAESAPPEMPTNQQDERSPTLTPVRPHQLSFDNFIGKSLDPTVHTRSNIHLRLQRLDKLAPTVENFTRTMAKLDSDGTNFHTWLEEANANVYFLIGKADYLNHPSNPANQIHPEINHAENTIAYWVIYYSVTPEL</sequence>
<feature type="region of interest" description="Disordered" evidence="1">
    <location>
        <begin position="1"/>
        <end position="68"/>
    </location>
</feature>
<proteinExistence type="predicted"/>
<accession>F4RTE9</accession>
<dbReference type="OrthoDB" id="10411625at2759"/>
<evidence type="ECO:0000256" key="1">
    <source>
        <dbReference type="SAM" id="MobiDB-lite"/>
    </source>
</evidence>
<dbReference type="VEuPathDB" id="FungiDB:MELLADRAFT_108539"/>
<gene>
    <name evidence="2" type="ORF">MELLADRAFT_108539</name>
</gene>
<dbReference type="AlphaFoldDB" id="F4RTE9"/>
<dbReference type="GeneID" id="18923489"/>
<evidence type="ECO:0000313" key="2">
    <source>
        <dbReference type="EMBL" id="EGG04351.1"/>
    </source>
</evidence>
<dbReference type="RefSeq" id="XP_007412480.1">
    <property type="nucleotide sequence ID" value="XM_007412418.1"/>
</dbReference>
<dbReference type="InParanoid" id="F4RTE9"/>